<evidence type="ECO:0000256" key="5">
    <source>
        <dbReference type="ARBA" id="ARBA00022597"/>
    </source>
</evidence>
<dbReference type="GO" id="GO:0015159">
    <property type="term" value="F:polysaccharide transmembrane transporter activity"/>
    <property type="evidence" value="ECO:0007669"/>
    <property type="project" value="InterPro"/>
</dbReference>
<keyword evidence="15" id="KW-1133">Transmembrane helix</keyword>
<feature type="chain" id="PRO_5019371188" evidence="16">
    <location>
        <begin position="26"/>
        <end position="265"/>
    </location>
</feature>
<keyword evidence="9" id="KW-0406">Ion transport</keyword>
<evidence type="ECO:0000256" key="1">
    <source>
        <dbReference type="ARBA" id="ARBA00004571"/>
    </source>
</evidence>
<dbReference type="GO" id="GO:0009279">
    <property type="term" value="C:cell outer membrane"/>
    <property type="evidence" value="ECO:0007669"/>
    <property type="project" value="UniProtKB-SubCell"/>
</dbReference>
<keyword evidence="13" id="KW-0998">Cell outer membrane</keyword>
<protein>
    <submittedName>
        <fullName evidence="19">Polysaccharide export outer membrane protein</fullName>
    </submittedName>
</protein>
<evidence type="ECO:0000256" key="11">
    <source>
        <dbReference type="ARBA" id="ARBA00023136"/>
    </source>
</evidence>
<evidence type="ECO:0000256" key="13">
    <source>
        <dbReference type="ARBA" id="ARBA00023237"/>
    </source>
</evidence>
<comment type="caution">
    <text evidence="19">The sequence shown here is derived from an EMBL/GenBank/DDBJ whole genome shotgun (WGS) entry which is preliminary data.</text>
</comment>
<dbReference type="GO" id="GO:0015288">
    <property type="term" value="F:porin activity"/>
    <property type="evidence" value="ECO:0007669"/>
    <property type="project" value="UniProtKB-KW"/>
</dbReference>
<evidence type="ECO:0000256" key="6">
    <source>
        <dbReference type="ARBA" id="ARBA00022692"/>
    </source>
</evidence>
<dbReference type="Pfam" id="PF02563">
    <property type="entry name" value="Poly_export"/>
    <property type="match status" value="1"/>
</dbReference>
<dbReference type="Proteomes" id="UP000283387">
    <property type="component" value="Unassembled WGS sequence"/>
</dbReference>
<dbReference type="PROSITE" id="PS51257">
    <property type="entry name" value="PROKAR_LIPOPROTEIN"/>
    <property type="match status" value="1"/>
</dbReference>
<evidence type="ECO:0000256" key="15">
    <source>
        <dbReference type="SAM" id="Phobius"/>
    </source>
</evidence>
<accession>A0A419VW18</accession>
<comment type="similarity">
    <text evidence="2">Belongs to the BexD/CtrA/VexA family.</text>
</comment>
<name>A0A419VW18_9BACT</name>
<evidence type="ECO:0000256" key="3">
    <source>
        <dbReference type="ARBA" id="ARBA00022448"/>
    </source>
</evidence>
<evidence type="ECO:0000256" key="16">
    <source>
        <dbReference type="SAM" id="SignalP"/>
    </source>
</evidence>
<evidence type="ECO:0000256" key="2">
    <source>
        <dbReference type="ARBA" id="ARBA00009450"/>
    </source>
</evidence>
<proteinExistence type="inferred from homology"/>
<feature type="transmembrane region" description="Helical" evidence="15">
    <location>
        <begin position="243"/>
        <end position="263"/>
    </location>
</feature>
<evidence type="ECO:0000256" key="7">
    <source>
        <dbReference type="ARBA" id="ARBA00022729"/>
    </source>
</evidence>
<evidence type="ECO:0000256" key="10">
    <source>
        <dbReference type="ARBA" id="ARBA00023114"/>
    </source>
</evidence>
<keyword evidence="14" id="KW-0449">Lipoprotein</keyword>
<dbReference type="PANTHER" id="PTHR33619">
    <property type="entry name" value="POLYSACCHARIDE EXPORT PROTEIN GFCE-RELATED"/>
    <property type="match status" value="1"/>
</dbReference>
<dbReference type="InterPro" id="IPR054765">
    <property type="entry name" value="SLBB_dom"/>
</dbReference>
<dbReference type="GO" id="GO:0006811">
    <property type="term" value="P:monoatomic ion transport"/>
    <property type="evidence" value="ECO:0007669"/>
    <property type="project" value="UniProtKB-KW"/>
</dbReference>
<evidence type="ECO:0000259" key="18">
    <source>
        <dbReference type="Pfam" id="PF22461"/>
    </source>
</evidence>
<keyword evidence="4" id="KW-1134">Transmembrane beta strand</keyword>
<keyword evidence="6 15" id="KW-0812">Transmembrane</keyword>
<keyword evidence="7 16" id="KW-0732">Signal</keyword>
<dbReference type="Gene3D" id="3.10.560.10">
    <property type="entry name" value="Outer membrane lipoprotein wza domain like"/>
    <property type="match status" value="1"/>
</dbReference>
<dbReference type="OrthoDB" id="662756at2"/>
<keyword evidence="5" id="KW-0762">Sugar transport</keyword>
<keyword evidence="20" id="KW-1185">Reference proteome</keyword>
<evidence type="ECO:0000256" key="4">
    <source>
        <dbReference type="ARBA" id="ARBA00022452"/>
    </source>
</evidence>
<dbReference type="Pfam" id="PF22461">
    <property type="entry name" value="SLBB_2"/>
    <property type="match status" value="1"/>
</dbReference>
<keyword evidence="11 15" id="KW-0472">Membrane</keyword>
<dbReference type="InterPro" id="IPR049712">
    <property type="entry name" value="Poly_export"/>
</dbReference>
<keyword evidence="8" id="KW-0625">Polysaccharide transport</keyword>
<dbReference type="GO" id="GO:0046930">
    <property type="term" value="C:pore complex"/>
    <property type="evidence" value="ECO:0007669"/>
    <property type="project" value="UniProtKB-KW"/>
</dbReference>
<evidence type="ECO:0000256" key="8">
    <source>
        <dbReference type="ARBA" id="ARBA00023047"/>
    </source>
</evidence>
<gene>
    <name evidence="19" type="ORF">BC643_4048</name>
</gene>
<feature type="domain" description="SLBB" evidence="18">
    <location>
        <begin position="151"/>
        <end position="230"/>
    </location>
</feature>
<keyword evidence="12" id="KW-0564">Palmitate</keyword>
<organism evidence="19 20">
    <name type="scientific">Mangrovibacterium diazotrophicum</name>
    <dbReference type="NCBI Taxonomy" id="1261403"/>
    <lineage>
        <taxon>Bacteria</taxon>
        <taxon>Pseudomonadati</taxon>
        <taxon>Bacteroidota</taxon>
        <taxon>Bacteroidia</taxon>
        <taxon>Marinilabiliales</taxon>
        <taxon>Prolixibacteraceae</taxon>
        <taxon>Mangrovibacterium</taxon>
    </lineage>
</organism>
<reference evidence="19 20" key="1">
    <citation type="submission" date="2018-09" db="EMBL/GenBank/DDBJ databases">
        <title>Genomic Encyclopedia of Archaeal and Bacterial Type Strains, Phase II (KMG-II): from individual species to whole genera.</title>
        <authorList>
            <person name="Goeker M."/>
        </authorList>
    </citation>
    <scope>NUCLEOTIDE SEQUENCE [LARGE SCALE GENOMIC DNA]</scope>
    <source>
        <strain evidence="19 20">DSM 27148</strain>
    </source>
</reference>
<evidence type="ECO:0000256" key="9">
    <source>
        <dbReference type="ARBA" id="ARBA00023065"/>
    </source>
</evidence>
<evidence type="ECO:0000313" key="19">
    <source>
        <dbReference type="EMBL" id="RKD86357.1"/>
    </source>
</evidence>
<dbReference type="InterPro" id="IPR003715">
    <property type="entry name" value="Poly_export_N"/>
</dbReference>
<dbReference type="AlphaFoldDB" id="A0A419VW18"/>
<dbReference type="PANTHER" id="PTHR33619:SF3">
    <property type="entry name" value="POLYSACCHARIDE EXPORT PROTEIN GFCE-RELATED"/>
    <property type="match status" value="1"/>
</dbReference>
<evidence type="ECO:0000313" key="20">
    <source>
        <dbReference type="Proteomes" id="UP000283387"/>
    </source>
</evidence>
<dbReference type="RefSeq" id="WP_120275057.1">
    <property type="nucleotide sequence ID" value="NZ_RAPN01000004.1"/>
</dbReference>
<evidence type="ECO:0000259" key="17">
    <source>
        <dbReference type="Pfam" id="PF02563"/>
    </source>
</evidence>
<feature type="signal peptide" evidence="16">
    <location>
        <begin position="1"/>
        <end position="25"/>
    </location>
</feature>
<keyword evidence="10" id="KW-0626">Porin</keyword>
<keyword evidence="3" id="KW-0813">Transport</keyword>
<sequence length="265" mass="29101">MNKKVSICKLLVILCAGLLVSCASTKEITYLQNLPEGEVQQGILYSTNDYALRVGDNLFIQVTSMNPEVNQLFNPSMAGGGNSGAGQQFANEATQYINGYQLDGDGRVELPIIGHVYLKGATITEAKKILDTKVAEYFKEAMVTVKLLSFKYTVMGEVSYPGVFYNYNNTCTILEAISNARGTTDTSKLKQAKVVREGKDGSYSIDIDLTDKSLLTSPAYYIHPNDVIYVSPDRGFKNMRLNASIYSLMLSTITTAIVVVSYLKD</sequence>
<dbReference type="EMBL" id="RAPN01000004">
    <property type="protein sequence ID" value="RKD86357.1"/>
    <property type="molecule type" value="Genomic_DNA"/>
</dbReference>
<evidence type="ECO:0000256" key="14">
    <source>
        <dbReference type="ARBA" id="ARBA00023288"/>
    </source>
</evidence>
<evidence type="ECO:0000256" key="12">
    <source>
        <dbReference type="ARBA" id="ARBA00023139"/>
    </source>
</evidence>
<comment type="subcellular location">
    <subcellularLocation>
        <location evidence="1">Cell outer membrane</location>
        <topology evidence="1">Multi-pass membrane protein</topology>
    </subcellularLocation>
</comment>
<feature type="domain" description="Polysaccharide export protein N-terminal" evidence="17">
    <location>
        <begin position="46"/>
        <end position="147"/>
    </location>
</feature>